<feature type="coiled-coil region" evidence="1">
    <location>
        <begin position="783"/>
        <end position="848"/>
    </location>
</feature>
<feature type="coiled-coil region" evidence="1">
    <location>
        <begin position="931"/>
        <end position="958"/>
    </location>
</feature>
<accession>A0A388LKU2</accession>
<keyword evidence="4" id="KW-1185">Reference proteome</keyword>
<feature type="coiled-coil region" evidence="1">
    <location>
        <begin position="1015"/>
        <end position="1042"/>
    </location>
</feature>
<evidence type="ECO:0000256" key="1">
    <source>
        <dbReference type="SAM" id="Coils"/>
    </source>
</evidence>
<feature type="region of interest" description="Disordered" evidence="2">
    <location>
        <begin position="53"/>
        <end position="76"/>
    </location>
</feature>
<dbReference type="PANTHER" id="PTHR23159">
    <property type="entry name" value="CENTROSOMAL PROTEIN 2"/>
    <property type="match status" value="1"/>
</dbReference>
<evidence type="ECO:0000256" key="2">
    <source>
        <dbReference type="SAM" id="MobiDB-lite"/>
    </source>
</evidence>
<name>A0A388LKU2_CHABU</name>
<dbReference type="Proteomes" id="UP000265515">
    <property type="component" value="Unassembled WGS sequence"/>
</dbReference>
<sequence length="2404" mass="271144">MSDDNQQSAAVVGNLSMDLSKPWWEGNVQVPEVLSPNEWLDYGYGAWEIESSKQVTSTVTDAEDAPDMKSGSSSLPVAEPRALLGDFNDGDEAGLPSRASVVLRDDLLRCGNADDAKGEGLGEEEGENNEKQSLESEWSTVWSSDSGTVGSKADQLGRPEFEEADSEECDVVENSLGEVESFSRGNVFSGDEEAWERSDLVETSQERELSGLHEEAGVPPETAYLPPPSGKELCDEPAGLMSSGAQAPGQVQDPGSEGVVVDDGRDNANASVRQEGDNSDKLLSPGQLACASWSDTSPIVPGARRCKSRTSVYMSCPYVGEATRKDLPSDQPCGNPEVPPSQMRRFSYPLHCAGKLPPHSPPSPAMRRHLARSSPSRFEVLGPTVEQWMQDSVYRILGFGSPVGAEQRSRVENEIQEFRDNVAGLEKKVAELERELAVLKKELQTSRAKSAKHKEEAYINAIALKKQIHECQMYARDYNIALQTADDAEDRAADAESRAEQMEVQYREQMKRLEAILQETRELLEETQRELHCQREENTRLQEEMQQRTVMTMEEKGDLQERATRCGPLAKGDSQKEAELQKRLEEALDEVGRLKRKLAQVCEEEVGKGHADEVVMGASPEKDTLGSKEVGTQQRELVKADLENFKAAGELDGLSEPSNNSRLLFLNRSEPGSETEDYDDAKTVVDDATVSGCISDESYSRTKDSLSYEGEDDPDEEEEVDLKECIRASHVRKRLTIAAKESMKLVEAVKAAVCVEYRKRRLHENLQELVGLDGLSPEGAKMREELENQVRVANEESEKLRQVYLTQLLIAERENRKVKEEIERRGLMEELEQKKLQEELQKQMSLDDWERMPLKEQLSGTSVGEVSEDWNLEALKRENAHLREQNWMLSCSLSKRLSSSSDEERSVEFLLEETIGDGDLLPPSVIHEAVLQKMRREKAELESMLQSAAAEKEKLRMELGASVDHVREQIERGEKMERLIRCLYEENSNLKVHFDGLDEEARSLREMVGRQARLLDEERQKVEMLTEERRNDKHQLEQAINVLARHVEEVNHVVGEKDAAVNWERRMNTTLSSRNHGQLQELYKWRNCLRVAIEGLRKTWKSRACEAHLFQIEKSILEKPGDHGSDSQQEMPPSVEVHHRPAQPLAKNERPLSPVAAQTQIVLMEKERLYWKNEFESLRAMLLQEEDQFWKRTSALEEELAVVQAQYGDNNMKLKTWSKLAALVKEKEALLTTETWSHDDTLGRGSALFRREHLQVEISLLKEVLEERQLLNKEVSMLLDKLREFRSMCHPRDGDALTGERGPKALSALSPPGQQVKCLSPDSGKESTILHIRAKWRQEMKRLAEKLEDAHAEIARREKEQQQKDIDYSDMREFMSIELRVLSERIEELEQMNKALGAEIARLRLQQQSEEVGVVEGKSAVWMEDVGDLKANEPELSASLDLPDIAVEHATTEPAIAAGDISLSEWVCGTQASGDYVGGNCVQRGPGGTERGLRKCILVAKEECDVRGCVLRAVYSGALRAVEEEAQEQRAQIHQLPCTGTQSSVGDNSPTVQTGADSVRSPGTMDGEVQPTAQGAEENERLRKCILAAKEECDVRGCVLRAVYSGALRAVEEQAQEQRARMQRMPLTGMQSSVGDHNPTGQAWPDSVLSDGTMDAELQPVAQGAEENQGMRVEGNCTTTEDSPSKEEVVNCTSVSAEATVKDLRAQNEQLEQDVIHMRTVVQERQNQVEVQEQENERLHVELKRKEQECNDLRTVIRDCEKQVAEEEHEKERLHEELKRKEGEYDALWTVIWDREKQAEVQEQEKERLRAELERKEGECNEHMNTLKQMETERAALSEEREAEQREEDPESVAAGQGVSRRRPSDREEAGCPTGEDQERMVKGEGKCEGVGVLCKEDVAEVTMRFVQADLLRRQELLTQELPLAAMEAEQNDYINATRMRLACLGPLASEKGLLADRGATAMLEEDGLETEEWTSYRRSSSPRDEHNLGEEKIAELENQLARVQVRGEEQVAAMTLELAGLEKELLALRRDLEVRDDRINDLEQELNRWRCHDDEVMAAQDVQRKLREREHLLSELAERDAKSAGLEQELLTTRNHLTQLEKELKSMASMEDAHRKELEALSVMHERELRKAWDKMKQKDNLIAEKEKVIALLATDTGDGRRRVLGEAAGAPVGRVKLDAGSWCIEDTENWEKNESQVLSDTADLQGERRGCRKESTAAEVNEGGTKTSSLDKEKRLRLKMEELSRRVRSMQGALWAEERSKVAECARLKDECRLKIERREKEMRALYTKCQAVLMELEGKEKRNKILSDNLSKSEREVAVLGDENDRLADVLDKVDQAFDCYAEYLMQLPGMKMLSRIVKTAVFEDAEDGEAEERRSEEKVGVPASGSSILLAVDSASQLAG</sequence>
<feature type="coiled-coil region" evidence="1">
    <location>
        <begin position="408"/>
        <end position="544"/>
    </location>
</feature>
<organism evidence="3 4">
    <name type="scientific">Chara braunii</name>
    <name type="common">Braun's stonewort</name>
    <dbReference type="NCBI Taxonomy" id="69332"/>
    <lineage>
        <taxon>Eukaryota</taxon>
        <taxon>Viridiplantae</taxon>
        <taxon>Streptophyta</taxon>
        <taxon>Charophyceae</taxon>
        <taxon>Charales</taxon>
        <taxon>Characeae</taxon>
        <taxon>Chara</taxon>
    </lineage>
</organism>
<feature type="region of interest" description="Disordered" evidence="2">
    <location>
        <begin position="114"/>
        <end position="167"/>
    </location>
</feature>
<evidence type="ECO:0000313" key="3">
    <source>
        <dbReference type="EMBL" id="GBG82924.1"/>
    </source>
</evidence>
<feature type="region of interest" description="Disordered" evidence="2">
    <location>
        <begin position="1538"/>
        <end position="1578"/>
    </location>
</feature>
<feature type="compositionally biased region" description="Polar residues" evidence="2">
    <location>
        <begin position="1538"/>
        <end position="1556"/>
    </location>
</feature>
<feature type="region of interest" description="Disordered" evidence="2">
    <location>
        <begin position="1834"/>
        <end position="1879"/>
    </location>
</feature>
<feature type="region of interest" description="Disordered" evidence="2">
    <location>
        <begin position="183"/>
        <end position="284"/>
    </location>
</feature>
<feature type="coiled-coil region" evidence="1">
    <location>
        <begin position="570"/>
        <end position="604"/>
    </location>
</feature>
<proteinExistence type="predicted"/>
<evidence type="ECO:0000313" key="4">
    <source>
        <dbReference type="Proteomes" id="UP000265515"/>
    </source>
</evidence>
<keyword evidence="1" id="KW-0175">Coiled coil</keyword>
<feature type="coiled-coil region" evidence="1">
    <location>
        <begin position="1987"/>
        <end position="2118"/>
    </location>
</feature>
<protein>
    <submittedName>
        <fullName evidence="3">Uncharacterized protein</fullName>
    </submittedName>
</protein>
<feature type="compositionally biased region" description="Basic and acidic residues" evidence="2">
    <location>
        <begin position="1834"/>
        <end position="1844"/>
    </location>
</feature>
<gene>
    <name evidence="3" type="ORF">CBR_g36451</name>
</gene>
<dbReference type="PANTHER" id="PTHR23159:SF31">
    <property type="entry name" value="CENTROSOME-ASSOCIATED PROTEIN CEP250 ISOFORM X1"/>
    <property type="match status" value="1"/>
</dbReference>
<dbReference type="Gramene" id="GBG82924">
    <property type="protein sequence ID" value="GBG82924"/>
    <property type="gene ID" value="CBR_g36451"/>
</dbReference>
<dbReference type="EMBL" id="BFEA01000422">
    <property type="protein sequence ID" value="GBG82924.1"/>
    <property type="molecule type" value="Genomic_DNA"/>
</dbReference>
<comment type="caution">
    <text evidence="3">The sequence shown here is derived from an EMBL/GenBank/DDBJ whole genome shotgun (WGS) entry which is preliminary data.</text>
</comment>
<feature type="coiled-coil region" evidence="1">
    <location>
        <begin position="1333"/>
        <end position="1406"/>
    </location>
</feature>
<feature type="compositionally biased region" description="Polar residues" evidence="2">
    <location>
        <begin position="135"/>
        <end position="149"/>
    </location>
</feature>
<reference evidence="3 4" key="1">
    <citation type="journal article" date="2018" name="Cell">
        <title>The Chara Genome: Secondary Complexity and Implications for Plant Terrestrialization.</title>
        <authorList>
            <person name="Nishiyama T."/>
            <person name="Sakayama H."/>
            <person name="Vries J.D."/>
            <person name="Buschmann H."/>
            <person name="Saint-Marcoux D."/>
            <person name="Ullrich K.K."/>
            <person name="Haas F.B."/>
            <person name="Vanderstraeten L."/>
            <person name="Becker D."/>
            <person name="Lang D."/>
            <person name="Vosolsobe S."/>
            <person name="Rombauts S."/>
            <person name="Wilhelmsson P.K.I."/>
            <person name="Janitza P."/>
            <person name="Kern R."/>
            <person name="Heyl A."/>
            <person name="Rumpler F."/>
            <person name="Villalobos L.I.A.C."/>
            <person name="Clay J.M."/>
            <person name="Skokan R."/>
            <person name="Toyoda A."/>
            <person name="Suzuki Y."/>
            <person name="Kagoshima H."/>
            <person name="Schijlen E."/>
            <person name="Tajeshwar N."/>
            <person name="Catarino B."/>
            <person name="Hetherington A.J."/>
            <person name="Saltykova A."/>
            <person name="Bonnot C."/>
            <person name="Breuninger H."/>
            <person name="Symeonidi A."/>
            <person name="Radhakrishnan G.V."/>
            <person name="Van Nieuwerburgh F."/>
            <person name="Deforce D."/>
            <person name="Chang C."/>
            <person name="Karol K.G."/>
            <person name="Hedrich R."/>
            <person name="Ulvskov P."/>
            <person name="Glockner G."/>
            <person name="Delwiche C.F."/>
            <person name="Petrasek J."/>
            <person name="Van de Peer Y."/>
            <person name="Friml J."/>
            <person name="Beilby M."/>
            <person name="Dolan L."/>
            <person name="Kohara Y."/>
            <person name="Sugano S."/>
            <person name="Fujiyama A."/>
            <person name="Delaux P.-M."/>
            <person name="Quint M."/>
            <person name="TheiBen G."/>
            <person name="Hagemann M."/>
            <person name="Harholt J."/>
            <person name="Dunand C."/>
            <person name="Zachgo S."/>
            <person name="Langdale J."/>
            <person name="Maumus F."/>
            <person name="Straeten D.V.D."/>
            <person name="Gould S.B."/>
            <person name="Rensing S.A."/>
        </authorList>
    </citation>
    <scope>NUCLEOTIDE SEQUENCE [LARGE SCALE GENOMIC DNA]</scope>
    <source>
        <strain evidence="3 4">S276</strain>
    </source>
</reference>
<feature type="compositionally biased region" description="Basic and acidic residues" evidence="2">
    <location>
        <begin position="195"/>
        <end position="216"/>
    </location>
</feature>
<dbReference type="Gene3D" id="1.10.287.1490">
    <property type="match status" value="1"/>
</dbReference>